<dbReference type="PROSITE" id="PS01129">
    <property type="entry name" value="PSI_RLU"/>
    <property type="match status" value="1"/>
</dbReference>
<keyword evidence="3" id="KW-0413">Isomerase</keyword>
<feature type="region of interest" description="Disordered" evidence="1">
    <location>
        <begin position="517"/>
        <end position="569"/>
    </location>
</feature>
<dbReference type="PANTHER" id="PTHR21600:SF40">
    <property type="entry name" value="PSEUDOURIDYLATE SYNTHASE RPUSD2"/>
    <property type="match status" value="1"/>
</dbReference>
<dbReference type="Pfam" id="PF00849">
    <property type="entry name" value="PseudoU_synth_2"/>
    <property type="match status" value="1"/>
</dbReference>
<dbReference type="PANTHER" id="PTHR21600">
    <property type="entry name" value="MITOCHONDRIAL RNA PSEUDOURIDINE SYNTHASE"/>
    <property type="match status" value="1"/>
</dbReference>
<dbReference type="AlphaFoldDB" id="A0A9W8AFA6"/>
<organism evidence="3 4">
    <name type="scientific">Tieghemiomyces parasiticus</name>
    <dbReference type="NCBI Taxonomy" id="78921"/>
    <lineage>
        <taxon>Eukaryota</taxon>
        <taxon>Fungi</taxon>
        <taxon>Fungi incertae sedis</taxon>
        <taxon>Zoopagomycota</taxon>
        <taxon>Kickxellomycotina</taxon>
        <taxon>Dimargaritomycetes</taxon>
        <taxon>Dimargaritales</taxon>
        <taxon>Dimargaritaceae</taxon>
        <taxon>Tieghemiomyces</taxon>
    </lineage>
</organism>
<feature type="compositionally biased region" description="Basic residues" evidence="1">
    <location>
        <begin position="96"/>
        <end position="105"/>
    </location>
</feature>
<name>A0A9W8AFA6_9FUNG</name>
<feature type="region of interest" description="Disordered" evidence="1">
    <location>
        <begin position="1"/>
        <end position="55"/>
    </location>
</feature>
<dbReference type="InterPro" id="IPR006224">
    <property type="entry name" value="PsdUridine_synth_RluA-like_CS"/>
</dbReference>
<dbReference type="InterPro" id="IPR006145">
    <property type="entry name" value="PsdUridine_synth_RsuA/RluA"/>
</dbReference>
<feature type="region of interest" description="Disordered" evidence="1">
    <location>
        <begin position="457"/>
        <end position="490"/>
    </location>
</feature>
<sequence>MASKRRRISTTPPPERTLPARLPTDSQPWGANTTHADTTESTSLNPAAPGNLMNVDHGLVEKEGSKDVEAPALEECRAMASKVSPVPPSPAPGLLSRHKPRRPKASAHQIPEEPPEVLPPVYYFEHGLRKVEPYYYTYTTYAKGRWLGRTLLDVFRTEFRDQDAAYYQAAITSGLIRINQAVVTPATVIKNLDRISHAIHRHEPPVTATLPRIVAQTADLVVVDKPGSMSVHPSGRYHHNTLLHILRYEMGWRNEPLAPVNRLDRLTSGLVLLARNTEAARRIERQMNARTILKEYVCRVVGDFPTRSTQAVSTTQTATDEEVKVKEGEGGNTLAAEGNEDATSDDRSGSAEPESASSVIRCDQPIKTVAHKLGLNAVHPDGKPSVTLFQKVSTGQTTVTATKTTPVVANTKPSYSLVRCQPLTGRTHQIRVHLQYLGHPIGNDPLYSDARIWGDDNDDGNNNNVPGDSIDQSKTSASFCNEDGSSAHNGQGVVMAGGAPSEDAIERAKARLLQMDAEREAERTGASVPTTAPGVGPQDLLLHDGAAGSASSTTSATATRQEDEEDQKLSLLPRGYEESCPQCRQNRVAPLPDPEPHQLFIWLHACKYTGDGWTFETELPAWFDGSEVDRAGWTTLS</sequence>
<dbReference type="InterPro" id="IPR050188">
    <property type="entry name" value="RluA_PseudoU_synthase"/>
</dbReference>
<dbReference type="SUPFAM" id="SSF55120">
    <property type="entry name" value="Pseudouridine synthase"/>
    <property type="match status" value="1"/>
</dbReference>
<dbReference type="InterPro" id="IPR020103">
    <property type="entry name" value="PsdUridine_synth_cat_dom_sf"/>
</dbReference>
<dbReference type="EC" id="5.4.99.28" evidence="3"/>
<proteinExistence type="predicted"/>
<gene>
    <name evidence="3" type="primary">RIB2_1</name>
    <name evidence="3" type="ORF">IWQ60_002172</name>
</gene>
<keyword evidence="4" id="KW-1185">Reference proteome</keyword>
<comment type="caution">
    <text evidence="3">The sequence shown here is derived from an EMBL/GenBank/DDBJ whole genome shotgun (WGS) entry which is preliminary data.</text>
</comment>
<feature type="compositionally biased region" description="Polar residues" evidence="1">
    <location>
        <begin position="470"/>
        <end position="489"/>
    </location>
</feature>
<dbReference type="GO" id="GO:0160151">
    <property type="term" value="F:tRNA pseudouridine(32) synthase activity"/>
    <property type="evidence" value="ECO:0007669"/>
    <property type="project" value="UniProtKB-EC"/>
</dbReference>
<dbReference type="CDD" id="cd02557">
    <property type="entry name" value="PseudoU_synth_ScRIB2"/>
    <property type="match status" value="1"/>
</dbReference>
<dbReference type="OrthoDB" id="424794at2759"/>
<evidence type="ECO:0000259" key="2">
    <source>
        <dbReference type="Pfam" id="PF00849"/>
    </source>
</evidence>
<accession>A0A9W8AFA6</accession>
<evidence type="ECO:0000313" key="4">
    <source>
        <dbReference type="Proteomes" id="UP001150569"/>
    </source>
</evidence>
<evidence type="ECO:0000256" key="1">
    <source>
        <dbReference type="SAM" id="MobiDB-lite"/>
    </source>
</evidence>
<dbReference type="EMBL" id="JANBPT010000079">
    <property type="protein sequence ID" value="KAJ1928297.1"/>
    <property type="molecule type" value="Genomic_DNA"/>
</dbReference>
<evidence type="ECO:0000313" key="3">
    <source>
        <dbReference type="EMBL" id="KAJ1928297.1"/>
    </source>
</evidence>
<feature type="domain" description="Pseudouridine synthase RsuA/RluA-like" evidence="2">
    <location>
        <begin position="219"/>
        <end position="435"/>
    </location>
</feature>
<dbReference type="Proteomes" id="UP001150569">
    <property type="component" value="Unassembled WGS sequence"/>
</dbReference>
<dbReference type="GO" id="GO:0000455">
    <property type="term" value="P:enzyme-directed rRNA pseudouridine synthesis"/>
    <property type="evidence" value="ECO:0007669"/>
    <property type="project" value="TreeGrafter"/>
</dbReference>
<feature type="compositionally biased region" description="Low complexity" evidence="1">
    <location>
        <begin position="545"/>
        <end position="559"/>
    </location>
</feature>
<feature type="compositionally biased region" description="Low complexity" evidence="1">
    <location>
        <begin position="308"/>
        <end position="318"/>
    </location>
</feature>
<feature type="region of interest" description="Disordered" evidence="1">
    <location>
        <begin position="80"/>
        <end position="112"/>
    </location>
</feature>
<reference evidence="3" key="1">
    <citation type="submission" date="2022-07" db="EMBL/GenBank/DDBJ databases">
        <title>Phylogenomic reconstructions and comparative analyses of Kickxellomycotina fungi.</title>
        <authorList>
            <person name="Reynolds N.K."/>
            <person name="Stajich J.E."/>
            <person name="Barry K."/>
            <person name="Grigoriev I.V."/>
            <person name="Crous P."/>
            <person name="Smith M.E."/>
        </authorList>
    </citation>
    <scope>NUCLEOTIDE SEQUENCE</scope>
    <source>
        <strain evidence="3">RSA 861</strain>
    </source>
</reference>
<protein>
    <submittedName>
        <fullName evidence="3">DRAP deaminase</fullName>
        <ecNumber evidence="3">5.4.99.28</ecNumber>
    </submittedName>
</protein>
<dbReference type="Gene3D" id="3.30.2350.10">
    <property type="entry name" value="Pseudouridine synthase"/>
    <property type="match status" value="1"/>
</dbReference>
<feature type="compositionally biased region" description="Polar residues" evidence="1">
    <location>
        <begin position="24"/>
        <end position="45"/>
    </location>
</feature>
<feature type="region of interest" description="Disordered" evidence="1">
    <location>
        <begin position="308"/>
        <end position="359"/>
    </location>
</feature>
<dbReference type="GO" id="GO:0003723">
    <property type="term" value="F:RNA binding"/>
    <property type="evidence" value="ECO:0007669"/>
    <property type="project" value="InterPro"/>
</dbReference>